<protein>
    <submittedName>
        <fullName evidence="1">PcfM DpnD/PcfM-like protein</fullName>
    </submittedName>
</protein>
<evidence type="ECO:0000313" key="1">
    <source>
        <dbReference type="EMBL" id="DAG04735.1"/>
    </source>
</evidence>
<reference evidence="1" key="1">
    <citation type="journal article" date="2021" name="Proc. Natl. Acad. Sci. U.S.A.">
        <title>A Catalog of Tens of Thousands of Viruses from Human Metagenomes Reveals Hidden Associations with Chronic Diseases.</title>
        <authorList>
            <person name="Tisza M.J."/>
            <person name="Buck C.B."/>
        </authorList>
    </citation>
    <scope>NUCLEOTIDE SEQUENCE</scope>
    <source>
        <strain evidence="1">CtGa111</strain>
    </source>
</reference>
<sequence length="59" mass="6683">MNGYYVTIETSVTYTTFVEADNKDDAYEIAKDRFVAGEIEPDNPNPTDIDYVTVKDAKE</sequence>
<accession>A0A8S5VDN3</accession>
<organism evidence="1">
    <name type="scientific">Siphoviridae sp. ctGa111</name>
    <dbReference type="NCBI Taxonomy" id="2825413"/>
    <lineage>
        <taxon>Viruses</taxon>
        <taxon>Duplodnaviria</taxon>
        <taxon>Heunggongvirae</taxon>
        <taxon>Uroviricota</taxon>
        <taxon>Caudoviricetes</taxon>
    </lineage>
</organism>
<proteinExistence type="predicted"/>
<name>A0A8S5VDN3_9CAUD</name>
<dbReference type="EMBL" id="BK016245">
    <property type="protein sequence ID" value="DAG04735.1"/>
    <property type="molecule type" value="Genomic_DNA"/>
</dbReference>